<dbReference type="InterPro" id="IPR015262">
    <property type="entry name" value="tRNA_Ile_lys_synt_subst-bd"/>
</dbReference>
<dbReference type="PANTHER" id="PTHR43033:SF1">
    <property type="entry name" value="TRNA(ILE)-LYSIDINE SYNTHASE-RELATED"/>
    <property type="match status" value="1"/>
</dbReference>
<keyword evidence="3 7" id="KW-0819">tRNA processing</keyword>
<gene>
    <name evidence="7" type="primary">tilS</name>
    <name evidence="10" type="ORF">VV02_23170</name>
</gene>
<evidence type="ECO:0000256" key="1">
    <source>
        <dbReference type="ARBA" id="ARBA00022490"/>
    </source>
</evidence>
<protein>
    <recommendedName>
        <fullName evidence="7">tRNA(Ile)-lysidine synthase</fullName>
        <ecNumber evidence="7">6.3.4.19</ecNumber>
    </recommendedName>
    <alternativeName>
        <fullName evidence="7">tRNA(Ile)-2-lysyl-cytidine synthase</fullName>
    </alternativeName>
    <alternativeName>
        <fullName evidence="7">tRNA(Ile)-lysidine synthetase</fullName>
    </alternativeName>
</protein>
<comment type="function">
    <text evidence="7">Ligates lysine onto the cytidine present at position 34 of the AUA codon-specific tRNA(Ile) that contains the anticodon CAU, in an ATP-dependent manner. Cytidine is converted to lysidine, thus changing the amino acid specificity of the tRNA from methionine to isoleucine.</text>
</comment>
<comment type="catalytic activity">
    <reaction evidence="6 7">
        <text>cytidine(34) in tRNA(Ile2) + L-lysine + ATP = lysidine(34) in tRNA(Ile2) + AMP + diphosphate + H(+)</text>
        <dbReference type="Rhea" id="RHEA:43744"/>
        <dbReference type="Rhea" id="RHEA-COMP:10625"/>
        <dbReference type="Rhea" id="RHEA-COMP:10670"/>
        <dbReference type="ChEBI" id="CHEBI:15378"/>
        <dbReference type="ChEBI" id="CHEBI:30616"/>
        <dbReference type="ChEBI" id="CHEBI:32551"/>
        <dbReference type="ChEBI" id="CHEBI:33019"/>
        <dbReference type="ChEBI" id="CHEBI:82748"/>
        <dbReference type="ChEBI" id="CHEBI:83665"/>
        <dbReference type="ChEBI" id="CHEBI:456215"/>
        <dbReference type="EC" id="6.3.4.19"/>
    </reaction>
</comment>
<dbReference type="GO" id="GO:0005524">
    <property type="term" value="F:ATP binding"/>
    <property type="evidence" value="ECO:0007669"/>
    <property type="project" value="UniProtKB-UniRule"/>
</dbReference>
<sequence length="318" mass="33403">MDRPADVDITQGAEVEGTLLLAAVSGGADSLALAAALAFEGPRAGFAVGALVVDHGLQEGSAQVADRAAQQCRSIGLGPVEVLRVDVPTGTGEGPEAQARAARYEALEAARVRLGATSLVLAHTRDDQAEQVLLGLARGSGTRSLSGMPRRTPTVLRPFLDVTAAETHQACRDQDLQVWNDPHNADERFLRVRVRRVLDEVEARIGPGVRAGLARSADLLRADGDVLDELAAAAYEHDAAGLEAEALAKLPTGVRTRVIRLLLLDAGADSAALSSAQIGWIDDLVMRWKGQGPVDVPGGLQAVREDGRIIVRQAGPVQ</sequence>
<dbReference type="SUPFAM" id="SSF82829">
    <property type="entry name" value="MesJ substrate recognition domain-like"/>
    <property type="match status" value="1"/>
</dbReference>
<keyword evidence="11" id="KW-1185">Reference proteome</keyword>
<evidence type="ECO:0000313" key="11">
    <source>
        <dbReference type="Proteomes" id="UP000066480"/>
    </source>
</evidence>
<dbReference type="SUPFAM" id="SSF52402">
    <property type="entry name" value="Adenine nucleotide alpha hydrolases-like"/>
    <property type="match status" value="1"/>
</dbReference>
<reference evidence="10 11" key="1">
    <citation type="submission" date="2015-03" db="EMBL/GenBank/DDBJ databases">
        <title>Luteipulveratus halotolerans sp. nov., a novel actinobacterium (Dermacoccaceae) from Sarawak, Malaysia.</title>
        <authorList>
            <person name="Juboi H."/>
            <person name="Basik A."/>
            <person name="Shamsul S.S."/>
            <person name="Arnold P."/>
            <person name="Schmitt E.K."/>
            <person name="Sanglier J.-J."/>
            <person name="Yeo T."/>
        </authorList>
    </citation>
    <scope>NUCLEOTIDE SEQUENCE [LARGE SCALE GENOMIC DNA]</scope>
    <source>
        <strain evidence="10 11">MN07-A0370</strain>
    </source>
</reference>
<keyword evidence="4 7" id="KW-0547">Nucleotide-binding</keyword>
<name>A0A0K1JR86_9MICO</name>
<dbReference type="InterPro" id="IPR014729">
    <property type="entry name" value="Rossmann-like_a/b/a_fold"/>
</dbReference>
<keyword evidence="5 7" id="KW-0067">ATP-binding</keyword>
<organism evidence="10 11">
    <name type="scientific">Luteipulveratus mongoliensis</name>
    <dbReference type="NCBI Taxonomy" id="571913"/>
    <lineage>
        <taxon>Bacteria</taxon>
        <taxon>Bacillati</taxon>
        <taxon>Actinomycetota</taxon>
        <taxon>Actinomycetes</taxon>
        <taxon>Micrococcales</taxon>
        <taxon>Dermacoccaceae</taxon>
        <taxon>Luteipulveratus</taxon>
    </lineage>
</organism>
<dbReference type="EMBL" id="CP011112">
    <property type="protein sequence ID" value="AKU19229.1"/>
    <property type="molecule type" value="Genomic_DNA"/>
</dbReference>
<keyword evidence="1 7" id="KW-0963">Cytoplasm</keyword>
<dbReference type="InterPro" id="IPR011063">
    <property type="entry name" value="TilS/TtcA_N"/>
</dbReference>
<dbReference type="InterPro" id="IPR012094">
    <property type="entry name" value="tRNA_Ile_lys_synt"/>
</dbReference>
<dbReference type="Gene3D" id="3.40.50.620">
    <property type="entry name" value="HUPs"/>
    <property type="match status" value="1"/>
</dbReference>
<keyword evidence="2 7" id="KW-0436">Ligase</keyword>
<evidence type="ECO:0000256" key="3">
    <source>
        <dbReference type="ARBA" id="ARBA00022694"/>
    </source>
</evidence>
<comment type="subcellular location">
    <subcellularLocation>
        <location evidence="7">Cytoplasm</location>
    </subcellularLocation>
</comment>
<dbReference type="GO" id="GO:0032267">
    <property type="term" value="F:tRNA(Ile)-lysidine synthase activity"/>
    <property type="evidence" value="ECO:0007669"/>
    <property type="project" value="UniProtKB-EC"/>
</dbReference>
<dbReference type="GO" id="GO:0005737">
    <property type="term" value="C:cytoplasm"/>
    <property type="evidence" value="ECO:0007669"/>
    <property type="project" value="UniProtKB-SubCell"/>
</dbReference>
<proteinExistence type="inferred from homology"/>
<dbReference type="EC" id="6.3.4.19" evidence="7"/>
<feature type="domain" description="tRNA(Ile)-lysidine/2-thiocytidine synthase N-terminal" evidence="8">
    <location>
        <begin position="20"/>
        <end position="196"/>
    </location>
</feature>
<dbReference type="PANTHER" id="PTHR43033">
    <property type="entry name" value="TRNA(ILE)-LYSIDINE SYNTHASE-RELATED"/>
    <property type="match status" value="1"/>
</dbReference>
<evidence type="ECO:0000259" key="9">
    <source>
        <dbReference type="Pfam" id="PF09179"/>
    </source>
</evidence>
<dbReference type="PATRIC" id="fig|571913.6.peg.4694"/>
<dbReference type="AlphaFoldDB" id="A0A0K1JR86"/>
<dbReference type="Gene3D" id="1.20.59.20">
    <property type="match status" value="1"/>
</dbReference>
<dbReference type="KEGG" id="lmoi:VV02_23170"/>
<evidence type="ECO:0000259" key="8">
    <source>
        <dbReference type="Pfam" id="PF01171"/>
    </source>
</evidence>
<comment type="domain">
    <text evidence="7">The N-terminal region contains the highly conserved SGGXDS motif, predicted to be a P-loop motif involved in ATP binding.</text>
</comment>
<evidence type="ECO:0000256" key="4">
    <source>
        <dbReference type="ARBA" id="ARBA00022741"/>
    </source>
</evidence>
<dbReference type="InterPro" id="IPR012795">
    <property type="entry name" value="tRNA_Ile_lys_synt_N"/>
</dbReference>
<dbReference type="GO" id="GO:0006400">
    <property type="term" value="P:tRNA modification"/>
    <property type="evidence" value="ECO:0007669"/>
    <property type="project" value="UniProtKB-UniRule"/>
</dbReference>
<evidence type="ECO:0000256" key="2">
    <source>
        <dbReference type="ARBA" id="ARBA00022598"/>
    </source>
</evidence>
<evidence type="ECO:0000256" key="6">
    <source>
        <dbReference type="ARBA" id="ARBA00048539"/>
    </source>
</evidence>
<feature type="domain" description="tRNA(Ile)-lysidine synthase substrate-binding" evidence="9">
    <location>
        <begin position="242"/>
        <end position="309"/>
    </location>
</feature>
<dbReference type="STRING" id="571913.VV02_23170"/>
<dbReference type="Proteomes" id="UP000066480">
    <property type="component" value="Chromosome"/>
</dbReference>
<dbReference type="HAMAP" id="MF_01161">
    <property type="entry name" value="tRNA_Ile_lys_synt"/>
    <property type="match status" value="1"/>
</dbReference>
<dbReference type="Pfam" id="PF01171">
    <property type="entry name" value="ATP_bind_3"/>
    <property type="match status" value="1"/>
</dbReference>
<evidence type="ECO:0000256" key="5">
    <source>
        <dbReference type="ARBA" id="ARBA00022840"/>
    </source>
</evidence>
<evidence type="ECO:0000256" key="7">
    <source>
        <dbReference type="HAMAP-Rule" id="MF_01161"/>
    </source>
</evidence>
<dbReference type="Pfam" id="PF09179">
    <property type="entry name" value="TilS"/>
    <property type="match status" value="1"/>
</dbReference>
<feature type="binding site" evidence="7">
    <location>
        <begin position="25"/>
        <end position="30"/>
    </location>
    <ligand>
        <name>ATP</name>
        <dbReference type="ChEBI" id="CHEBI:30616"/>
    </ligand>
</feature>
<evidence type="ECO:0000313" key="10">
    <source>
        <dbReference type="EMBL" id="AKU19229.1"/>
    </source>
</evidence>
<dbReference type="CDD" id="cd01992">
    <property type="entry name" value="TilS_N"/>
    <property type="match status" value="1"/>
</dbReference>
<accession>A0A0K1JR86</accession>
<dbReference type="NCBIfam" id="TIGR02432">
    <property type="entry name" value="lysidine_TilS_N"/>
    <property type="match status" value="1"/>
</dbReference>
<comment type="similarity">
    <text evidence="7">Belongs to the tRNA(Ile)-lysidine synthase family.</text>
</comment>